<dbReference type="SUPFAM" id="SSF52540">
    <property type="entry name" value="P-loop containing nucleoside triphosphate hydrolases"/>
    <property type="match status" value="1"/>
</dbReference>
<dbReference type="Proteomes" id="UP000094707">
    <property type="component" value="Chromosome I"/>
</dbReference>
<dbReference type="Gene3D" id="3.40.50.300">
    <property type="entry name" value="P-loop containing nucleotide triphosphate hydrolases"/>
    <property type="match status" value="1"/>
</dbReference>
<keyword evidence="6" id="KW-1185">Reference proteome</keyword>
<sequence>MNDVKKDGTMDKYVNAKIEETSRNETLTKNSKTIENMVEMDSVCKTYEDGRIMALDGVDLKVRRGEFVSVMGPSGSGKSTLLNLMGALDTADEGRITVAGHDLTQREDFSTIRSAEIGFIFQFHNLIPNLTASENVQIPMLETPLSDEKMVQRAEDLLKSLNMENKLDQIPTKLSGGERQRVAIARALANHPSLILADEPTGSLDSKTGKIILDILRDIHRRDGVTIVMVTHDERVAEAADRIIQVSAGRIEV</sequence>
<dbReference type="CDD" id="cd03255">
    <property type="entry name" value="ABC_MJ0796_LolCDE_FtsE"/>
    <property type="match status" value="1"/>
</dbReference>
<proteinExistence type="predicted"/>
<dbReference type="SMART" id="SM00382">
    <property type="entry name" value="AAA"/>
    <property type="match status" value="1"/>
</dbReference>
<dbReference type="EC" id="3.6.3.-" evidence="5"/>
<dbReference type="GO" id="GO:0022857">
    <property type="term" value="F:transmembrane transporter activity"/>
    <property type="evidence" value="ECO:0007669"/>
    <property type="project" value="TreeGrafter"/>
</dbReference>
<keyword evidence="5" id="KW-0449">Lipoprotein</keyword>
<gene>
    <name evidence="5" type="primary">lolD 3</name>
    <name evidence="5" type="ORF">MCBB_1776</name>
</gene>
<dbReference type="InterPro" id="IPR003593">
    <property type="entry name" value="AAA+_ATPase"/>
</dbReference>
<keyword evidence="3 5" id="KW-0067">ATP-binding</keyword>
<dbReference type="AlphaFoldDB" id="A0A1D3L404"/>
<reference evidence="5 6" key="1">
    <citation type="submission" date="2016-08" db="EMBL/GenBank/DDBJ databases">
        <authorList>
            <person name="Seilhamer J.J."/>
        </authorList>
    </citation>
    <scope>NUCLEOTIDE SEQUENCE [LARGE SCALE GENOMIC DNA]</scope>
    <source>
        <strain evidence="5">Buetzberg</strain>
    </source>
</reference>
<keyword evidence="2" id="KW-0547">Nucleotide-binding</keyword>
<evidence type="ECO:0000256" key="1">
    <source>
        <dbReference type="ARBA" id="ARBA00022448"/>
    </source>
</evidence>
<evidence type="ECO:0000313" key="5">
    <source>
        <dbReference type="EMBL" id="SCG86327.1"/>
    </source>
</evidence>
<evidence type="ECO:0000256" key="2">
    <source>
        <dbReference type="ARBA" id="ARBA00022741"/>
    </source>
</evidence>
<dbReference type="InterPro" id="IPR017911">
    <property type="entry name" value="MacB-like_ATP-bd"/>
</dbReference>
<dbReference type="FunFam" id="3.40.50.300:FF:000032">
    <property type="entry name" value="Export ABC transporter ATP-binding protein"/>
    <property type="match status" value="1"/>
</dbReference>
<dbReference type="InterPro" id="IPR027417">
    <property type="entry name" value="P-loop_NTPase"/>
</dbReference>
<dbReference type="Pfam" id="PF00005">
    <property type="entry name" value="ABC_tran"/>
    <property type="match status" value="1"/>
</dbReference>
<dbReference type="InterPro" id="IPR003439">
    <property type="entry name" value="ABC_transporter-like_ATP-bd"/>
</dbReference>
<dbReference type="GO" id="GO:0098796">
    <property type="term" value="C:membrane protein complex"/>
    <property type="evidence" value="ECO:0007669"/>
    <property type="project" value="UniProtKB-ARBA"/>
</dbReference>
<protein>
    <submittedName>
        <fullName evidence="5">Lipoprotein-releasing system ATP-binding protein LolD</fullName>
        <ecNumber evidence="5">3.6.3.-</ecNumber>
    </submittedName>
</protein>
<evidence type="ECO:0000259" key="4">
    <source>
        <dbReference type="PROSITE" id="PS50893"/>
    </source>
</evidence>
<dbReference type="GO" id="GO:0005524">
    <property type="term" value="F:ATP binding"/>
    <property type="evidence" value="ECO:0007669"/>
    <property type="project" value="UniProtKB-KW"/>
</dbReference>
<dbReference type="KEGG" id="mcub:MCBB_1776"/>
<dbReference type="InterPro" id="IPR017871">
    <property type="entry name" value="ABC_transporter-like_CS"/>
</dbReference>
<accession>A0A1D3L404</accession>
<evidence type="ECO:0000313" key="6">
    <source>
        <dbReference type="Proteomes" id="UP000094707"/>
    </source>
</evidence>
<dbReference type="GO" id="GO:0016887">
    <property type="term" value="F:ATP hydrolysis activity"/>
    <property type="evidence" value="ECO:0007669"/>
    <property type="project" value="InterPro"/>
</dbReference>
<keyword evidence="5" id="KW-0378">Hydrolase</keyword>
<keyword evidence="1" id="KW-0813">Transport</keyword>
<dbReference type="PROSITE" id="PS50893">
    <property type="entry name" value="ABC_TRANSPORTER_2"/>
    <property type="match status" value="1"/>
</dbReference>
<dbReference type="GO" id="GO:0005886">
    <property type="term" value="C:plasma membrane"/>
    <property type="evidence" value="ECO:0007669"/>
    <property type="project" value="TreeGrafter"/>
</dbReference>
<dbReference type="PANTHER" id="PTHR24220">
    <property type="entry name" value="IMPORT ATP-BINDING PROTEIN"/>
    <property type="match status" value="1"/>
</dbReference>
<dbReference type="PROSITE" id="PS00211">
    <property type="entry name" value="ABC_TRANSPORTER_1"/>
    <property type="match status" value="1"/>
</dbReference>
<dbReference type="STRING" id="118062.MCBB_1776"/>
<name>A0A1D3L404_9EURY</name>
<dbReference type="InterPro" id="IPR015854">
    <property type="entry name" value="ABC_transpr_LolD-like"/>
</dbReference>
<evidence type="ECO:0000256" key="3">
    <source>
        <dbReference type="ARBA" id="ARBA00022840"/>
    </source>
</evidence>
<organism evidence="5 6">
    <name type="scientific">Methanobacterium congolense</name>
    <dbReference type="NCBI Taxonomy" id="118062"/>
    <lineage>
        <taxon>Archaea</taxon>
        <taxon>Methanobacteriati</taxon>
        <taxon>Methanobacteriota</taxon>
        <taxon>Methanomada group</taxon>
        <taxon>Methanobacteria</taxon>
        <taxon>Methanobacteriales</taxon>
        <taxon>Methanobacteriaceae</taxon>
        <taxon>Methanobacterium</taxon>
    </lineage>
</organism>
<dbReference type="EMBL" id="LT607756">
    <property type="protein sequence ID" value="SCG86327.1"/>
    <property type="molecule type" value="Genomic_DNA"/>
</dbReference>
<feature type="domain" description="ABC transporter" evidence="4">
    <location>
        <begin position="38"/>
        <end position="253"/>
    </location>
</feature>